<proteinExistence type="predicted"/>
<gene>
    <name evidence="4" type="ORF">GTQ45_01300</name>
</gene>
<dbReference type="Pfam" id="PF05226">
    <property type="entry name" value="CHASE2"/>
    <property type="match status" value="1"/>
</dbReference>
<feature type="domain" description="CHASE2" evidence="3">
    <location>
        <begin position="49"/>
        <end position="408"/>
    </location>
</feature>
<evidence type="ECO:0000256" key="2">
    <source>
        <dbReference type="SAM" id="Phobius"/>
    </source>
</evidence>
<feature type="transmembrane region" description="Helical" evidence="2">
    <location>
        <begin position="444"/>
        <end position="466"/>
    </location>
</feature>
<evidence type="ECO:0000259" key="3">
    <source>
        <dbReference type="Pfam" id="PF05226"/>
    </source>
</evidence>
<feature type="compositionally biased region" description="Polar residues" evidence="1">
    <location>
        <begin position="1"/>
        <end position="15"/>
    </location>
</feature>
<comment type="caution">
    <text evidence="4">The sequence shown here is derived from an EMBL/GenBank/DDBJ whole genome shotgun (WGS) entry which is preliminary data.</text>
</comment>
<dbReference type="Proteomes" id="UP000470384">
    <property type="component" value="Unassembled WGS sequence"/>
</dbReference>
<organism evidence="4 5">
    <name type="scientific">Pyruvatibacter mobilis</name>
    <dbReference type="NCBI Taxonomy" id="1712261"/>
    <lineage>
        <taxon>Bacteria</taxon>
        <taxon>Pseudomonadati</taxon>
        <taxon>Pseudomonadota</taxon>
        <taxon>Alphaproteobacteria</taxon>
        <taxon>Hyphomicrobiales</taxon>
        <taxon>Parvibaculaceae</taxon>
        <taxon>Pyruvatibacter</taxon>
    </lineage>
</organism>
<dbReference type="OrthoDB" id="8431092at2"/>
<evidence type="ECO:0000313" key="5">
    <source>
        <dbReference type="Proteomes" id="UP000470384"/>
    </source>
</evidence>
<evidence type="ECO:0000313" key="4">
    <source>
        <dbReference type="EMBL" id="NBG94364.1"/>
    </source>
</evidence>
<protein>
    <submittedName>
        <fullName evidence="4">CHASE2 domain-containing protein</fullName>
    </submittedName>
</protein>
<dbReference type="GeneID" id="300656421"/>
<dbReference type="RefSeq" id="WP_160586476.1">
    <property type="nucleotide sequence ID" value="NZ_BMHN01000001.1"/>
</dbReference>
<reference evidence="4 5" key="1">
    <citation type="journal article" date="2016" name="Int. J. Syst. Evol. Microbiol.">
        <title>Pyruvatibacter mobilis gen. nov., sp. nov., a marine bacterium from the culture broth of Picochlorum sp. 122.</title>
        <authorList>
            <person name="Wang G."/>
            <person name="Tang M."/>
            <person name="Wu H."/>
            <person name="Dai S."/>
            <person name="Li T."/>
            <person name="Chen C."/>
            <person name="He H."/>
            <person name="Fan J."/>
            <person name="Xiang W."/>
            <person name="Li X."/>
        </authorList>
    </citation>
    <scope>NUCLEOTIDE SEQUENCE [LARGE SCALE GENOMIC DNA]</scope>
    <source>
        <strain evidence="4 5">GYP-11</strain>
    </source>
</reference>
<dbReference type="AlphaFoldDB" id="A0A845Q7H7"/>
<feature type="transmembrane region" description="Helical" evidence="2">
    <location>
        <begin position="390"/>
        <end position="413"/>
    </location>
</feature>
<keyword evidence="2" id="KW-0472">Membrane</keyword>
<feature type="region of interest" description="Disordered" evidence="1">
    <location>
        <begin position="1"/>
        <end position="27"/>
    </location>
</feature>
<keyword evidence="5" id="KW-1185">Reference proteome</keyword>
<feature type="transmembrane region" description="Helical" evidence="2">
    <location>
        <begin position="362"/>
        <end position="378"/>
    </location>
</feature>
<keyword evidence="2" id="KW-0812">Transmembrane</keyword>
<accession>A0A845Q7H7</accession>
<dbReference type="EMBL" id="WXYQ01000001">
    <property type="protein sequence ID" value="NBG94364.1"/>
    <property type="molecule type" value="Genomic_DNA"/>
</dbReference>
<dbReference type="InterPro" id="IPR007890">
    <property type="entry name" value="CHASE2"/>
</dbReference>
<sequence>MTTTVVDNHQNPTENNPDKGGDTSGVTRLVDTGKGMFDGNFLLSLVLALVVWAILRTPEGWQTFLGEADREVLQIAFELRVNQTVKGTGPILFLNLDESVWQSDETDGPALAYAPRKVVADMLEAAYGIPGFPRPKVVVADIDLFWRTPEEAEEQRIDDILTRWGNDPGAPLLVMQREVVDGDGHRDQPARARGSGREAIMANAPAGNLVWSVAQITGDEVVGARYMSHYLCIKTPAGIDVVAATPVYAIAARTAPDARSAVALVNRAMEEPRRHCRGERQETAFVLERTDRAPISFIQQESFINYSAHPGGDPVSEPTLVAADMFYIPAGFANAPMVSGLASSNGVVIIGSAASMARDRHMTPYGLMGGSMVIANMIRGLEEGGEIDRMYWLADASLLTIFVTLIVASFWYARIARDWIGPTSHLPFFARLIRLPIKLLTNPVIVKLLIGVGIFWISTFASYLLLDNGIWVSFAAPAYVAALNEAREDFEELMESLRNARSEAAS</sequence>
<name>A0A845Q7H7_9HYPH</name>
<evidence type="ECO:0000256" key="1">
    <source>
        <dbReference type="SAM" id="MobiDB-lite"/>
    </source>
</evidence>
<feature type="transmembrane region" description="Helical" evidence="2">
    <location>
        <begin position="37"/>
        <end position="55"/>
    </location>
</feature>
<keyword evidence="2" id="KW-1133">Transmembrane helix</keyword>